<evidence type="ECO:0000256" key="2">
    <source>
        <dbReference type="ARBA" id="ARBA00010701"/>
    </source>
</evidence>
<comment type="subcellular location">
    <subcellularLocation>
        <location evidence="1">Secreted</location>
    </subcellularLocation>
</comment>
<dbReference type="InterPro" id="IPR000734">
    <property type="entry name" value="TAG_lipase"/>
</dbReference>
<dbReference type="InterPro" id="IPR013818">
    <property type="entry name" value="Lipase"/>
</dbReference>
<dbReference type="PANTHER" id="PTHR11610">
    <property type="entry name" value="LIPASE"/>
    <property type="match status" value="1"/>
</dbReference>
<protein>
    <recommendedName>
        <fullName evidence="5">Lipase domain-containing protein</fullName>
    </recommendedName>
</protein>
<evidence type="ECO:0000313" key="6">
    <source>
        <dbReference type="EMBL" id="CAH0399439.1"/>
    </source>
</evidence>
<dbReference type="Gene3D" id="3.40.50.1820">
    <property type="entry name" value="alpha/beta hydrolase"/>
    <property type="match status" value="1"/>
</dbReference>
<dbReference type="InterPro" id="IPR033906">
    <property type="entry name" value="Lipase_N"/>
</dbReference>
<evidence type="ECO:0000313" key="7">
    <source>
        <dbReference type="Proteomes" id="UP001153292"/>
    </source>
</evidence>
<dbReference type="EMBL" id="OU963907">
    <property type="protein sequence ID" value="CAH0399439.1"/>
    <property type="molecule type" value="Genomic_DNA"/>
</dbReference>
<dbReference type="InterPro" id="IPR029058">
    <property type="entry name" value="AB_hydrolase_fold"/>
</dbReference>
<keyword evidence="7" id="KW-1185">Reference proteome</keyword>
<dbReference type="SUPFAM" id="SSF53474">
    <property type="entry name" value="alpha/beta-Hydrolases"/>
    <property type="match status" value="1"/>
</dbReference>
<feature type="domain" description="Lipase" evidence="5">
    <location>
        <begin position="93"/>
        <end position="347"/>
    </location>
</feature>
<dbReference type="Proteomes" id="UP001153292">
    <property type="component" value="Chromosome 14"/>
</dbReference>
<evidence type="ECO:0000259" key="5">
    <source>
        <dbReference type="Pfam" id="PF00151"/>
    </source>
</evidence>
<dbReference type="Pfam" id="PF00151">
    <property type="entry name" value="Lipase"/>
    <property type="match status" value="1"/>
</dbReference>
<proteinExistence type="inferred from homology"/>
<sequence>MIRFLYLFTKSSSYKYWCKKAYCKWCTDHRKYTMKLTLSLLAVIAACCVSAVPLLDKETQVSKTQLIPFIDEAGVEQVIDSEEEPDEDFLEELEQNDINRYVLFTRSNPENGQEITHGIAASISESNFDASKKTAVVAHGWLNNEESGLNRAIVTALLSADDCNVIVLDWSRLARRNYITSFRGVPTVGRRLGRFVGFLNSRAGLSLDNVHLIGFSLGAHLVGNAGRELEGKVARITALDPAGPLWNLNSNRIQSSDAVYVEGIHTDGGLVELSLGLGLRIGDVDFFPNGGNNQPGCWTSSICSHNRAWRIFAASVSYNHLEGRRCSNVMQMTLNLCRGDRLRMGNNELKKNGSGRYRVNTRRRYPY</sequence>
<evidence type="ECO:0000256" key="1">
    <source>
        <dbReference type="ARBA" id="ARBA00004613"/>
    </source>
</evidence>
<name>A0ABN8AYU6_CHISP</name>
<dbReference type="PANTHER" id="PTHR11610:SF173">
    <property type="entry name" value="LIPASE DOMAIN-CONTAINING PROTEIN-RELATED"/>
    <property type="match status" value="1"/>
</dbReference>
<organism evidence="6 7">
    <name type="scientific">Chilo suppressalis</name>
    <name type="common">Asiatic rice borer moth</name>
    <dbReference type="NCBI Taxonomy" id="168631"/>
    <lineage>
        <taxon>Eukaryota</taxon>
        <taxon>Metazoa</taxon>
        <taxon>Ecdysozoa</taxon>
        <taxon>Arthropoda</taxon>
        <taxon>Hexapoda</taxon>
        <taxon>Insecta</taxon>
        <taxon>Pterygota</taxon>
        <taxon>Neoptera</taxon>
        <taxon>Endopterygota</taxon>
        <taxon>Lepidoptera</taxon>
        <taxon>Glossata</taxon>
        <taxon>Ditrysia</taxon>
        <taxon>Pyraloidea</taxon>
        <taxon>Crambidae</taxon>
        <taxon>Crambinae</taxon>
        <taxon>Chilo</taxon>
    </lineage>
</organism>
<gene>
    <name evidence="6" type="ORF">CHILSU_LOCUS2583</name>
</gene>
<dbReference type="PRINTS" id="PR00821">
    <property type="entry name" value="TAGLIPASE"/>
</dbReference>
<evidence type="ECO:0000256" key="3">
    <source>
        <dbReference type="ARBA" id="ARBA00022525"/>
    </source>
</evidence>
<reference evidence="6" key="1">
    <citation type="submission" date="2021-12" db="EMBL/GenBank/DDBJ databases">
        <authorList>
            <person name="King R."/>
        </authorList>
    </citation>
    <scope>NUCLEOTIDE SEQUENCE</scope>
</reference>
<dbReference type="CDD" id="cd00707">
    <property type="entry name" value="Pancreat_lipase_like"/>
    <property type="match status" value="1"/>
</dbReference>
<accession>A0ABN8AYU6</accession>
<comment type="similarity">
    <text evidence="2 4">Belongs to the AB hydrolase superfamily. Lipase family.</text>
</comment>
<keyword evidence="3" id="KW-0964">Secreted</keyword>
<evidence type="ECO:0000256" key="4">
    <source>
        <dbReference type="RuleBase" id="RU004262"/>
    </source>
</evidence>